<reference evidence="2" key="2">
    <citation type="journal article" date="2024" name="Plant">
        <title>Genomic evolution and insights into agronomic trait innovations of Sesamum species.</title>
        <authorList>
            <person name="Miao H."/>
            <person name="Wang L."/>
            <person name="Qu L."/>
            <person name="Liu H."/>
            <person name="Sun Y."/>
            <person name="Le M."/>
            <person name="Wang Q."/>
            <person name="Wei S."/>
            <person name="Zheng Y."/>
            <person name="Lin W."/>
            <person name="Duan Y."/>
            <person name="Cao H."/>
            <person name="Xiong S."/>
            <person name="Wang X."/>
            <person name="Wei L."/>
            <person name="Li C."/>
            <person name="Ma Q."/>
            <person name="Ju M."/>
            <person name="Zhao R."/>
            <person name="Li G."/>
            <person name="Mu C."/>
            <person name="Tian Q."/>
            <person name="Mei H."/>
            <person name="Zhang T."/>
            <person name="Gao T."/>
            <person name="Zhang H."/>
        </authorList>
    </citation>
    <scope>NUCLEOTIDE SEQUENCE</scope>
    <source>
        <strain evidence="2">3651</strain>
    </source>
</reference>
<protein>
    <submittedName>
        <fullName evidence="2">Uncharacterized protein</fullName>
    </submittedName>
</protein>
<sequence>MSLEEDNRARFLTLCWALWMNWNRKLMENVQQDPLQVVQSALSFLSCCQEARQRLRLVSLRLLPISVGCGFMLFWAIPMEGAALFVSSCSCVGCRWSACYS</sequence>
<evidence type="ECO:0000313" key="3">
    <source>
        <dbReference type="Proteomes" id="UP001293254"/>
    </source>
</evidence>
<reference evidence="2" key="1">
    <citation type="submission" date="2020-06" db="EMBL/GenBank/DDBJ databases">
        <authorList>
            <person name="Li T."/>
            <person name="Hu X."/>
            <person name="Zhang T."/>
            <person name="Song X."/>
            <person name="Zhang H."/>
            <person name="Dai N."/>
            <person name="Sheng W."/>
            <person name="Hou X."/>
            <person name="Wei L."/>
        </authorList>
    </citation>
    <scope>NUCLEOTIDE SEQUENCE</scope>
    <source>
        <strain evidence="2">3651</strain>
        <tissue evidence="2">Leaf</tissue>
    </source>
</reference>
<gene>
    <name evidence="2" type="ORF">Salat_0159000</name>
</gene>
<name>A0AAE1YYB8_9LAMI</name>
<dbReference type="AlphaFoldDB" id="A0AAE1YYB8"/>
<evidence type="ECO:0000256" key="1">
    <source>
        <dbReference type="SAM" id="Phobius"/>
    </source>
</evidence>
<comment type="caution">
    <text evidence="2">The sequence shown here is derived from an EMBL/GenBank/DDBJ whole genome shotgun (WGS) entry which is preliminary data.</text>
</comment>
<dbReference type="Proteomes" id="UP001293254">
    <property type="component" value="Unassembled WGS sequence"/>
</dbReference>
<evidence type="ECO:0000313" key="2">
    <source>
        <dbReference type="EMBL" id="KAK4438248.1"/>
    </source>
</evidence>
<keyword evidence="1" id="KW-0472">Membrane</keyword>
<keyword evidence="1" id="KW-1133">Transmembrane helix</keyword>
<organism evidence="2 3">
    <name type="scientific">Sesamum alatum</name>
    <dbReference type="NCBI Taxonomy" id="300844"/>
    <lineage>
        <taxon>Eukaryota</taxon>
        <taxon>Viridiplantae</taxon>
        <taxon>Streptophyta</taxon>
        <taxon>Embryophyta</taxon>
        <taxon>Tracheophyta</taxon>
        <taxon>Spermatophyta</taxon>
        <taxon>Magnoliopsida</taxon>
        <taxon>eudicotyledons</taxon>
        <taxon>Gunneridae</taxon>
        <taxon>Pentapetalae</taxon>
        <taxon>asterids</taxon>
        <taxon>lamiids</taxon>
        <taxon>Lamiales</taxon>
        <taxon>Pedaliaceae</taxon>
        <taxon>Sesamum</taxon>
    </lineage>
</organism>
<proteinExistence type="predicted"/>
<keyword evidence="1" id="KW-0812">Transmembrane</keyword>
<keyword evidence="3" id="KW-1185">Reference proteome</keyword>
<dbReference type="EMBL" id="JACGWO010000001">
    <property type="protein sequence ID" value="KAK4438248.1"/>
    <property type="molecule type" value="Genomic_DNA"/>
</dbReference>
<feature type="transmembrane region" description="Helical" evidence="1">
    <location>
        <begin position="58"/>
        <end position="77"/>
    </location>
</feature>
<accession>A0AAE1YYB8</accession>